<dbReference type="WBParaSite" id="jg12627">
    <property type="protein sequence ID" value="jg12627"/>
    <property type="gene ID" value="jg12627"/>
</dbReference>
<proteinExistence type="predicted"/>
<dbReference type="AlphaFoldDB" id="A0A915CU41"/>
<protein>
    <submittedName>
        <fullName evidence="2">Uncharacterized protein</fullName>
    </submittedName>
</protein>
<accession>A0A915CU41</accession>
<dbReference type="Proteomes" id="UP000887574">
    <property type="component" value="Unplaced"/>
</dbReference>
<keyword evidence="1" id="KW-1185">Reference proteome</keyword>
<evidence type="ECO:0000313" key="2">
    <source>
        <dbReference type="WBParaSite" id="jg12627"/>
    </source>
</evidence>
<evidence type="ECO:0000313" key="1">
    <source>
        <dbReference type="Proteomes" id="UP000887574"/>
    </source>
</evidence>
<sequence>MALLIQHLFKSRAPFRFFKYLFLDALGECYINGRNDICYGQEVCVYGPITIEMPPNDVDLQGWIGKLDLNRCNTVLFQADFCWRTKFDELHSLFSSLFLKVTETNIVFLETKYSSESILKMCQLSHLWKGQRLRISVYYPNLPARLLQLLATAQILVVQIFFNYVNTYRGKLLNNRKEMCIEKVGDKSAALVPGTSPLDYSQLQQCHQLVVVMYGKTEVNIADVVNYLNTNPLATNFTRELYLVTGYFSQLDPDRLLESLQKVNYF</sequence>
<reference evidence="2" key="1">
    <citation type="submission" date="2022-11" db="UniProtKB">
        <authorList>
            <consortium name="WormBaseParasite"/>
        </authorList>
    </citation>
    <scope>IDENTIFICATION</scope>
</reference>
<organism evidence="1 2">
    <name type="scientific">Ditylenchus dipsaci</name>
    <dbReference type="NCBI Taxonomy" id="166011"/>
    <lineage>
        <taxon>Eukaryota</taxon>
        <taxon>Metazoa</taxon>
        <taxon>Ecdysozoa</taxon>
        <taxon>Nematoda</taxon>
        <taxon>Chromadorea</taxon>
        <taxon>Rhabditida</taxon>
        <taxon>Tylenchina</taxon>
        <taxon>Tylenchomorpha</taxon>
        <taxon>Sphaerularioidea</taxon>
        <taxon>Anguinidae</taxon>
        <taxon>Anguininae</taxon>
        <taxon>Ditylenchus</taxon>
    </lineage>
</organism>
<name>A0A915CU41_9BILA</name>